<sequence length="159" mass="18593">MSYFFFSDASAKESTEIKIFDPNLKMSDQEMLDLLKEVDLENHGYKKEETAKLVSQPESETTLYEKSFLFYKEINCSRLREIDQELESLLPGLFGSELVTKINQEINTKNLTKVKHCKVGLEVHFKEAEGCIDPKSRRRRKRASLCFLCLFCWSTKLYN</sequence>
<dbReference type="EMBL" id="CALNXK010000009">
    <property type="protein sequence ID" value="CAH3041479.1"/>
    <property type="molecule type" value="Genomic_DNA"/>
</dbReference>
<evidence type="ECO:0000313" key="1">
    <source>
        <dbReference type="EMBL" id="CAH3041479.1"/>
    </source>
</evidence>
<dbReference type="Proteomes" id="UP001159405">
    <property type="component" value="Unassembled WGS sequence"/>
</dbReference>
<gene>
    <name evidence="1" type="ORF">PLOB_00048270</name>
</gene>
<comment type="caution">
    <text evidence="1">The sequence shown here is derived from an EMBL/GenBank/DDBJ whole genome shotgun (WGS) entry which is preliminary data.</text>
</comment>
<keyword evidence="2" id="KW-1185">Reference proteome</keyword>
<name>A0ABN8N748_9CNID</name>
<organism evidence="1 2">
    <name type="scientific">Porites lobata</name>
    <dbReference type="NCBI Taxonomy" id="104759"/>
    <lineage>
        <taxon>Eukaryota</taxon>
        <taxon>Metazoa</taxon>
        <taxon>Cnidaria</taxon>
        <taxon>Anthozoa</taxon>
        <taxon>Hexacorallia</taxon>
        <taxon>Scleractinia</taxon>
        <taxon>Fungiina</taxon>
        <taxon>Poritidae</taxon>
        <taxon>Porites</taxon>
    </lineage>
</organism>
<evidence type="ECO:0000313" key="2">
    <source>
        <dbReference type="Proteomes" id="UP001159405"/>
    </source>
</evidence>
<protein>
    <submittedName>
        <fullName evidence="1">Uncharacterized protein</fullName>
    </submittedName>
</protein>
<reference evidence="1 2" key="1">
    <citation type="submission" date="2022-05" db="EMBL/GenBank/DDBJ databases">
        <authorList>
            <consortium name="Genoscope - CEA"/>
            <person name="William W."/>
        </authorList>
    </citation>
    <scope>NUCLEOTIDE SEQUENCE [LARGE SCALE GENOMIC DNA]</scope>
</reference>
<accession>A0ABN8N748</accession>
<proteinExistence type="predicted"/>